<dbReference type="FunFam" id="2.40.50.100:FF:000008">
    <property type="entry name" value="V-type proton ATPase catalytic subunit A"/>
    <property type="match status" value="1"/>
</dbReference>
<evidence type="ECO:0000256" key="1">
    <source>
        <dbReference type="ARBA" id="ARBA00008936"/>
    </source>
</evidence>
<dbReference type="PANTHER" id="PTHR43607">
    <property type="entry name" value="V-TYPE PROTON ATPASE CATALYTIC SUBUNIT A"/>
    <property type="match status" value="1"/>
</dbReference>
<keyword evidence="2" id="KW-0813">Transport</keyword>
<dbReference type="SUPFAM" id="SSF47917">
    <property type="entry name" value="C-terminal domain of alpha and beta subunits of F1 ATP synthase"/>
    <property type="match status" value="1"/>
</dbReference>
<evidence type="ECO:0000256" key="6">
    <source>
        <dbReference type="ARBA" id="ARBA00023065"/>
    </source>
</evidence>
<dbReference type="EMBL" id="LAZR01008568">
    <property type="protein sequence ID" value="KKM77938.1"/>
    <property type="molecule type" value="Genomic_DNA"/>
</dbReference>
<dbReference type="SUPFAM" id="SSF52540">
    <property type="entry name" value="P-loop containing nucleoside triphosphate hydrolases"/>
    <property type="match status" value="1"/>
</dbReference>
<dbReference type="Pfam" id="PF16886">
    <property type="entry name" value="ATP-synt_ab_Xtn"/>
    <property type="match status" value="1"/>
</dbReference>
<dbReference type="InterPro" id="IPR027417">
    <property type="entry name" value="P-loop_NTPase"/>
</dbReference>
<dbReference type="Pfam" id="PF22919">
    <property type="entry name" value="ATP-synt_VA_C"/>
    <property type="match status" value="1"/>
</dbReference>
<reference evidence="10" key="1">
    <citation type="journal article" date="2015" name="Nature">
        <title>Complex archaea that bridge the gap between prokaryotes and eukaryotes.</title>
        <authorList>
            <person name="Spang A."/>
            <person name="Saw J.H."/>
            <person name="Jorgensen S.L."/>
            <person name="Zaremba-Niedzwiedzka K."/>
            <person name="Martijn J."/>
            <person name="Lind A.E."/>
            <person name="van Eijk R."/>
            <person name="Schleper C."/>
            <person name="Guy L."/>
            <person name="Ettema T.J."/>
        </authorList>
    </citation>
    <scope>NUCLEOTIDE SEQUENCE</scope>
</reference>
<feature type="domain" description="ATPsynthase alpha/beta subunit barrel-sandwich" evidence="8">
    <location>
        <begin position="121"/>
        <end position="205"/>
    </location>
</feature>
<dbReference type="InterPro" id="IPR023366">
    <property type="entry name" value="ATP_synth_asu-like_sf"/>
</dbReference>
<evidence type="ECO:0000256" key="4">
    <source>
        <dbReference type="ARBA" id="ARBA00022840"/>
    </source>
</evidence>
<keyword evidence="6" id="KW-0406">Ion transport</keyword>
<dbReference type="InterPro" id="IPR024034">
    <property type="entry name" value="ATPase_F1/V1_b/a_C"/>
</dbReference>
<dbReference type="HAMAP" id="MF_00309">
    <property type="entry name" value="ATP_synth_A_arch"/>
    <property type="match status" value="1"/>
</dbReference>
<dbReference type="InterPro" id="IPR055190">
    <property type="entry name" value="ATP-synt_VA_C"/>
</dbReference>
<dbReference type="InterPro" id="IPR031686">
    <property type="entry name" value="ATP-synth_a_Xtn"/>
</dbReference>
<evidence type="ECO:0000259" key="9">
    <source>
        <dbReference type="Pfam" id="PF22919"/>
    </source>
</evidence>
<dbReference type="GO" id="GO:0046961">
    <property type="term" value="F:proton-transporting ATPase activity, rotational mechanism"/>
    <property type="evidence" value="ECO:0007669"/>
    <property type="project" value="InterPro"/>
</dbReference>
<dbReference type="Pfam" id="PF00006">
    <property type="entry name" value="ATP-synt_ab"/>
    <property type="match status" value="1"/>
</dbReference>
<dbReference type="Gene3D" id="1.10.1140.10">
    <property type="entry name" value="Bovine Mitochondrial F1-atpase, Atp Synthase Beta Chain, Chain D, domain 3"/>
    <property type="match status" value="1"/>
</dbReference>
<dbReference type="InterPro" id="IPR022878">
    <property type="entry name" value="V-ATPase_asu"/>
</dbReference>
<sequence length="607" mass="68654">MATARKSENESKHGYISAITGSLITIKGLENYVHLHELIKISKYDILGEVIQIYSNYVIAQCFENTIKIKLYDQVVGLSETLSMELAPGLLSNVFDGIQRPLEVVFNETHSGDLERGVKFPPLSRSKKWHFIPLRKINESVEGGDTIGSVKETKFIEHTIMVPLNISGKLSYVATEGDYTIKDEIYRLHIEGEERSFEMLQKWPITENRPYKKKENPSKPLYTGIRVIDLLFPLAKGGTTAIPGGFGTGKTIIQHSLAKWCNADIIVYIGCGEPGNEIANVLKQFSETLDPKTGVPLLERVILIANTSNMPVSAREASLFSGVTIGEYYRDMGYDVAVLADSTSRWAESLREISGLLEEMPAEEGYPAYLPSKLSSFYERAGVVKTLGKDHLGNDRLGSLTIVGTLSPPAGDFSEPVTATSKRLVQVFWALDPVLAYLKHYPAINWLNSYSNYPSYIADWWYERDIDWTDIDIDWLECRNQVNDILSKEQEIKHLVQLIGEKNLDENNQLILFMARMIKNGFLIQSAFDEVEKFTGIKKLLGMIKLFLLIYKEGQNLINRGILIENVIGPELLTSLLRMNKTIKNDEFEKIEKLKVKLLKKFRQLNI</sequence>
<evidence type="ECO:0000256" key="3">
    <source>
        <dbReference type="ARBA" id="ARBA00022741"/>
    </source>
</evidence>
<dbReference type="InterPro" id="IPR020003">
    <property type="entry name" value="ATPase_a/bsu_AS"/>
</dbReference>
<evidence type="ECO:0000259" key="8">
    <source>
        <dbReference type="Pfam" id="PF16886"/>
    </source>
</evidence>
<dbReference type="PROSITE" id="PS00152">
    <property type="entry name" value="ATPASE_ALPHA_BETA"/>
    <property type="match status" value="1"/>
</dbReference>
<comment type="similarity">
    <text evidence="1">Belongs to the ATPase alpha/beta chains family.</text>
</comment>
<feature type="domain" description="ATP synthase A/B type C-terminal" evidence="9">
    <location>
        <begin position="467"/>
        <end position="565"/>
    </location>
</feature>
<keyword evidence="3" id="KW-0547">Nucleotide-binding</keyword>
<name>A0A0F9K7I6_9ZZZZ</name>
<feature type="domain" description="ATPase F1/V1/A1 complex alpha/beta subunit nucleotide-binding" evidence="7">
    <location>
        <begin position="224"/>
        <end position="451"/>
    </location>
</feature>
<dbReference type="Gene3D" id="2.40.30.20">
    <property type="match status" value="1"/>
</dbReference>
<keyword evidence="4" id="KW-0067">ATP-binding</keyword>
<organism evidence="10">
    <name type="scientific">marine sediment metagenome</name>
    <dbReference type="NCBI Taxonomy" id="412755"/>
    <lineage>
        <taxon>unclassified sequences</taxon>
        <taxon>metagenomes</taxon>
        <taxon>ecological metagenomes</taxon>
    </lineage>
</organism>
<evidence type="ECO:0000313" key="10">
    <source>
        <dbReference type="EMBL" id="KKM77938.1"/>
    </source>
</evidence>
<dbReference type="CDD" id="cd18111">
    <property type="entry name" value="ATP-synt_V_A-type_alpha_C"/>
    <property type="match status" value="1"/>
</dbReference>
<keyword evidence="5" id="KW-1278">Translocase</keyword>
<dbReference type="InterPro" id="IPR000194">
    <property type="entry name" value="ATPase_F1/V1/A1_a/bsu_nucl-bd"/>
</dbReference>
<dbReference type="NCBIfam" id="NF003220">
    <property type="entry name" value="PRK04192.1"/>
    <property type="match status" value="1"/>
</dbReference>
<comment type="caution">
    <text evidence="10">The sequence shown here is derived from an EMBL/GenBank/DDBJ whole genome shotgun (WGS) entry which is preliminary data.</text>
</comment>
<evidence type="ECO:0000256" key="5">
    <source>
        <dbReference type="ARBA" id="ARBA00022967"/>
    </source>
</evidence>
<dbReference type="GO" id="GO:0005524">
    <property type="term" value="F:ATP binding"/>
    <property type="evidence" value="ECO:0007669"/>
    <property type="project" value="UniProtKB-KW"/>
</dbReference>
<evidence type="ECO:0008006" key="11">
    <source>
        <dbReference type="Google" id="ProtNLM"/>
    </source>
</evidence>
<proteinExistence type="inferred from homology"/>
<dbReference type="CDD" id="cd01134">
    <property type="entry name" value="V_A-ATPase_A"/>
    <property type="match status" value="1"/>
</dbReference>
<dbReference type="PANTHER" id="PTHR43607:SF1">
    <property type="entry name" value="H(+)-TRANSPORTING TWO-SECTOR ATPASE"/>
    <property type="match status" value="1"/>
</dbReference>
<dbReference type="Gene3D" id="2.40.50.100">
    <property type="match status" value="1"/>
</dbReference>
<dbReference type="AlphaFoldDB" id="A0A0F9K7I6"/>
<evidence type="ECO:0000259" key="7">
    <source>
        <dbReference type="Pfam" id="PF00006"/>
    </source>
</evidence>
<evidence type="ECO:0000256" key="2">
    <source>
        <dbReference type="ARBA" id="ARBA00022448"/>
    </source>
</evidence>
<dbReference type="Gene3D" id="3.40.50.300">
    <property type="entry name" value="P-loop containing nucleotide triphosphate hydrolases"/>
    <property type="match status" value="1"/>
</dbReference>
<protein>
    <recommendedName>
        <fullName evidence="11">AAA+ ATPase domain-containing protein</fullName>
    </recommendedName>
</protein>
<accession>A0A0F9K7I6</accession>
<gene>
    <name evidence="10" type="ORF">LCGC14_1365000</name>
</gene>
<dbReference type="GO" id="GO:0046034">
    <property type="term" value="P:ATP metabolic process"/>
    <property type="evidence" value="ECO:0007669"/>
    <property type="project" value="InterPro"/>
</dbReference>